<evidence type="ECO:0000256" key="1">
    <source>
        <dbReference type="SAM" id="MobiDB-lite"/>
    </source>
</evidence>
<dbReference type="OrthoDB" id="2503928at2759"/>
<dbReference type="Proteomes" id="UP000789396">
    <property type="component" value="Unassembled WGS sequence"/>
</dbReference>
<reference evidence="2" key="1">
    <citation type="submission" date="2021-06" db="EMBL/GenBank/DDBJ databases">
        <authorList>
            <person name="Kallberg Y."/>
            <person name="Tangrot J."/>
            <person name="Rosling A."/>
        </authorList>
    </citation>
    <scope>NUCLEOTIDE SEQUENCE</scope>
    <source>
        <strain evidence="2">IN212</strain>
    </source>
</reference>
<dbReference type="EMBL" id="CAJVPZ010005620">
    <property type="protein sequence ID" value="CAG8563465.1"/>
    <property type="molecule type" value="Genomic_DNA"/>
</dbReference>
<feature type="compositionally biased region" description="Low complexity" evidence="1">
    <location>
        <begin position="108"/>
        <end position="132"/>
    </location>
</feature>
<feature type="compositionally biased region" description="Basic residues" evidence="1">
    <location>
        <begin position="93"/>
        <end position="104"/>
    </location>
</feature>
<sequence length="451" mass="52372">MDQEYIVVNYQNQINYQNQKTNKGQKILRKLKSWTKKAILRQSDKIIEPLMLRNRPQQPFNNRNSISSSIYSNYYRQESEFHGGHVGGNMGGRIKRSKSSRFHTQKNTSIRRQSIITPISSSSEDTSERTTPLLRPSSQISRLPRPLSQISQITSRSNNIVSPLPLPTVIEENNLKNTQLDDIQIACRLYEVLSYHEKRDVVSEKSIALTPENISFNDERCHSIYSEERNNSTHTDENSKEKTDNIYTEDKRNSVYISGKESPIVLECEFCHIQSLYQNNIYMTRTSNLSRTSLQTSDIYSYIPLIETTQMTILCEQDQDYIIVKKMFFTDIPRAEIKGIIRLDMPTKLVKAHEKYKKRVAKKTGLKIEYITHAMFHGTTSSFECNPDRFLQGNSEFCKKGCEMWFAHSALVSNEYTNVNSHSQVMFIVDIVSEKHDWILVARKNKIHDNI</sequence>
<feature type="region of interest" description="Disordered" evidence="1">
    <location>
        <begin position="82"/>
        <end position="146"/>
    </location>
</feature>
<organism evidence="2 3">
    <name type="scientific">Racocetra fulgida</name>
    <dbReference type="NCBI Taxonomy" id="60492"/>
    <lineage>
        <taxon>Eukaryota</taxon>
        <taxon>Fungi</taxon>
        <taxon>Fungi incertae sedis</taxon>
        <taxon>Mucoromycota</taxon>
        <taxon>Glomeromycotina</taxon>
        <taxon>Glomeromycetes</taxon>
        <taxon>Diversisporales</taxon>
        <taxon>Gigasporaceae</taxon>
        <taxon>Racocetra</taxon>
    </lineage>
</organism>
<protein>
    <submittedName>
        <fullName evidence="2">16129_t:CDS:1</fullName>
    </submittedName>
</protein>
<evidence type="ECO:0000313" key="3">
    <source>
        <dbReference type="Proteomes" id="UP000789396"/>
    </source>
</evidence>
<dbReference type="Gene3D" id="3.90.228.10">
    <property type="match status" value="1"/>
</dbReference>
<name>A0A9N9BGR9_9GLOM</name>
<accession>A0A9N9BGR9</accession>
<keyword evidence="3" id="KW-1185">Reference proteome</keyword>
<evidence type="ECO:0000313" key="2">
    <source>
        <dbReference type="EMBL" id="CAG8563465.1"/>
    </source>
</evidence>
<proteinExistence type="predicted"/>
<dbReference type="AlphaFoldDB" id="A0A9N9BGR9"/>
<comment type="caution">
    <text evidence="2">The sequence shown here is derived from an EMBL/GenBank/DDBJ whole genome shotgun (WGS) entry which is preliminary data.</text>
</comment>
<gene>
    <name evidence="2" type="ORF">RFULGI_LOCUS5159</name>
</gene>